<name>A0ABN9PEI3_9DINO</name>
<evidence type="ECO:0000313" key="2">
    <source>
        <dbReference type="Proteomes" id="UP001189429"/>
    </source>
</evidence>
<sequence length="376" mass="40073">MGLAQVFDNLELMGGALDGQHAASIGSSSVPAASAKRLGQAEELAATLQTMLRTPLTQPVHRTVWTLLDKVLNKALDYDARILHPESFSTLAERLDHAVLATSCGVTRTASFTAQQVGCLRLSARRGGCDLTSARTKGLFVHLAAASQYLPAVAQKLAALGYEQSCVEGAIDLAGVDHCLSALERHSVHVRHDGGIVTGAPPSSRLAPSALLWGQARKIHSPLLDALESFSEQALRDSFSGSKRDLARLWSCSGPVSSRWLTEFPASWWPAVLDDKFTMALKFRLGLPVYPAGLQCAHAQSKDPFAVCGKALDISGDHAVCCNVGPYTSIRHSALNGILAQAGRDAGHAVLLEQVVPELGFKKSRRGGTEVWVEAV</sequence>
<comment type="caution">
    <text evidence="1">The sequence shown here is derived from an EMBL/GenBank/DDBJ whole genome shotgun (WGS) entry which is preliminary data.</text>
</comment>
<dbReference type="Proteomes" id="UP001189429">
    <property type="component" value="Unassembled WGS sequence"/>
</dbReference>
<dbReference type="EMBL" id="CAUYUJ010000529">
    <property type="protein sequence ID" value="CAK0791133.1"/>
    <property type="molecule type" value="Genomic_DNA"/>
</dbReference>
<gene>
    <name evidence="1" type="ORF">PCOR1329_LOCUS2132</name>
</gene>
<protein>
    <submittedName>
        <fullName evidence="1">Uncharacterized protein</fullName>
    </submittedName>
</protein>
<evidence type="ECO:0000313" key="1">
    <source>
        <dbReference type="EMBL" id="CAK0791133.1"/>
    </source>
</evidence>
<accession>A0ABN9PEI3</accession>
<proteinExistence type="predicted"/>
<keyword evidence="2" id="KW-1185">Reference proteome</keyword>
<reference evidence="1" key="1">
    <citation type="submission" date="2023-10" db="EMBL/GenBank/DDBJ databases">
        <authorList>
            <person name="Chen Y."/>
            <person name="Shah S."/>
            <person name="Dougan E. K."/>
            <person name="Thang M."/>
            <person name="Chan C."/>
        </authorList>
    </citation>
    <scope>NUCLEOTIDE SEQUENCE [LARGE SCALE GENOMIC DNA]</scope>
</reference>
<organism evidence="1 2">
    <name type="scientific">Prorocentrum cordatum</name>
    <dbReference type="NCBI Taxonomy" id="2364126"/>
    <lineage>
        <taxon>Eukaryota</taxon>
        <taxon>Sar</taxon>
        <taxon>Alveolata</taxon>
        <taxon>Dinophyceae</taxon>
        <taxon>Prorocentrales</taxon>
        <taxon>Prorocentraceae</taxon>
        <taxon>Prorocentrum</taxon>
    </lineage>
</organism>